<evidence type="ECO:0000313" key="12">
    <source>
        <dbReference type="EMBL" id="QNO41613.1"/>
    </source>
</evidence>
<keyword evidence="7" id="KW-0406">Ion transport</keyword>
<evidence type="ECO:0000256" key="2">
    <source>
        <dbReference type="ARBA" id="ARBA00009749"/>
    </source>
</evidence>
<accession>A0A7G9Y0S9</accession>
<dbReference type="InterPro" id="IPR045349">
    <property type="entry name" value="SLC41A1-3"/>
</dbReference>
<comment type="subcellular location">
    <subcellularLocation>
        <location evidence="1">Membrane</location>
        <topology evidence="1">Multi-pass membrane protein</topology>
    </subcellularLocation>
</comment>
<name>A0A7G9Y0S9_9EURY</name>
<dbReference type="Pfam" id="PF01769">
    <property type="entry name" value="MgtE"/>
    <property type="match status" value="1"/>
</dbReference>
<comment type="similarity">
    <text evidence="2">Belongs to the SLC41A transporter family.</text>
</comment>
<organism evidence="12">
    <name type="scientific">Candidatus Methanogaster sp. ANME-2c ERB4</name>
    <dbReference type="NCBI Taxonomy" id="2759911"/>
    <lineage>
        <taxon>Archaea</taxon>
        <taxon>Methanobacteriati</taxon>
        <taxon>Methanobacteriota</taxon>
        <taxon>Stenosarchaea group</taxon>
        <taxon>Methanomicrobia</taxon>
        <taxon>Methanosarcinales</taxon>
        <taxon>ANME-2 cluster</taxon>
        <taxon>Candidatus Methanogasteraceae</taxon>
        <taxon>Candidatus Methanogaster</taxon>
    </lineage>
</organism>
<evidence type="ECO:0000256" key="8">
    <source>
        <dbReference type="ARBA" id="ARBA00023136"/>
    </source>
</evidence>
<dbReference type="InterPro" id="IPR036739">
    <property type="entry name" value="SLC41_membr_dom_sf"/>
</dbReference>
<evidence type="ECO:0000256" key="1">
    <source>
        <dbReference type="ARBA" id="ARBA00004141"/>
    </source>
</evidence>
<dbReference type="PANTHER" id="PTHR16228">
    <property type="entry name" value="DIVALENT CATION TRANSPORTER SOLUTE CARRIER FAMILY 41"/>
    <property type="match status" value="1"/>
</dbReference>
<reference evidence="12" key="1">
    <citation type="submission" date="2020-06" db="EMBL/GenBank/DDBJ databases">
        <title>Unique genomic features of the anaerobic methanotrophic archaea.</title>
        <authorList>
            <person name="Chadwick G.L."/>
            <person name="Skennerton C.T."/>
            <person name="Laso-Perez R."/>
            <person name="Leu A.O."/>
            <person name="Speth D.R."/>
            <person name="Yu H."/>
            <person name="Morgan-Lang C."/>
            <person name="Hatzenpichler R."/>
            <person name="Goudeau D."/>
            <person name="Malmstrom R."/>
            <person name="Brazelton W.J."/>
            <person name="Woyke T."/>
            <person name="Hallam S.J."/>
            <person name="Tyson G.W."/>
            <person name="Wegener G."/>
            <person name="Boetius A."/>
            <person name="Orphan V."/>
        </authorList>
    </citation>
    <scope>NUCLEOTIDE SEQUENCE</scope>
</reference>
<dbReference type="GO" id="GO:0016020">
    <property type="term" value="C:membrane"/>
    <property type="evidence" value="ECO:0007669"/>
    <property type="project" value="UniProtKB-SubCell"/>
</dbReference>
<dbReference type="Gene3D" id="1.10.357.20">
    <property type="entry name" value="SLC41 divalent cation transporters, integral membrane domain"/>
    <property type="match status" value="1"/>
</dbReference>
<evidence type="ECO:0000256" key="3">
    <source>
        <dbReference type="ARBA" id="ARBA00022448"/>
    </source>
</evidence>
<evidence type="ECO:0000256" key="5">
    <source>
        <dbReference type="ARBA" id="ARBA00022842"/>
    </source>
</evidence>
<evidence type="ECO:0000259" key="10">
    <source>
        <dbReference type="Pfam" id="PF01769"/>
    </source>
</evidence>
<dbReference type="EMBL" id="MT630607">
    <property type="protein sequence ID" value="QNO41209.1"/>
    <property type="molecule type" value="Genomic_DNA"/>
</dbReference>
<evidence type="ECO:0000256" key="6">
    <source>
        <dbReference type="ARBA" id="ARBA00022989"/>
    </source>
</evidence>
<dbReference type="AlphaFoldDB" id="A0A7G9Y0S9"/>
<protein>
    <recommendedName>
        <fullName evidence="10">SLC41A/MgtE integral membrane domain-containing protein</fullName>
    </recommendedName>
</protein>
<proteinExistence type="inferred from homology"/>
<keyword evidence="4 9" id="KW-0812">Transmembrane</keyword>
<evidence type="ECO:0000313" key="11">
    <source>
        <dbReference type="EMBL" id="QNO41209.1"/>
    </source>
</evidence>
<dbReference type="SUPFAM" id="SSF161093">
    <property type="entry name" value="MgtE membrane domain-like"/>
    <property type="match status" value="1"/>
</dbReference>
<dbReference type="EMBL" id="MT630653">
    <property type="protein sequence ID" value="QNO41613.1"/>
    <property type="molecule type" value="Genomic_DNA"/>
</dbReference>
<gene>
    <name evidence="11" type="ORF">JNOLDJLP_00034</name>
    <name evidence="12" type="ORF">OAEIHDOC_00034</name>
</gene>
<feature type="transmembrane region" description="Helical" evidence="9">
    <location>
        <begin position="178"/>
        <end position="197"/>
    </location>
</feature>
<evidence type="ECO:0000256" key="4">
    <source>
        <dbReference type="ARBA" id="ARBA00022692"/>
    </source>
</evidence>
<dbReference type="InterPro" id="IPR006667">
    <property type="entry name" value="SLC41_membr_dom"/>
</dbReference>
<sequence>MPERDDYLDRYTSVKSIVGEALPFELVCTIGGVFAGIILVKMIDAIEMIPGLLVLVPAILGMRGNISCTLGSRLGSAIHLGLISRIERNPELINNVAGSLTLSLIMSVVLGILAHLFTVALGMQSVGVVVLVSIAVFAGVSSGLILAVIAVVITIGAFRHGIDPDNVTTPALGTLGDVITMLMVFCAAKAVIWIWHITL</sequence>
<keyword evidence="8 9" id="KW-0472">Membrane</keyword>
<keyword evidence="5" id="KW-0460">Magnesium</keyword>
<feature type="transmembrane region" description="Helical" evidence="9">
    <location>
        <begin position="92"/>
        <end position="116"/>
    </location>
</feature>
<evidence type="ECO:0000256" key="7">
    <source>
        <dbReference type="ARBA" id="ARBA00023065"/>
    </source>
</evidence>
<feature type="transmembrane region" description="Helical" evidence="9">
    <location>
        <begin position="20"/>
        <end position="40"/>
    </location>
</feature>
<keyword evidence="3" id="KW-0813">Transport</keyword>
<dbReference type="GO" id="GO:0008324">
    <property type="term" value="F:monoatomic cation transmembrane transporter activity"/>
    <property type="evidence" value="ECO:0007669"/>
    <property type="project" value="InterPro"/>
</dbReference>
<feature type="transmembrane region" description="Helical" evidence="9">
    <location>
        <begin position="128"/>
        <end position="158"/>
    </location>
</feature>
<evidence type="ECO:0000256" key="9">
    <source>
        <dbReference type="SAM" id="Phobius"/>
    </source>
</evidence>
<dbReference type="PANTHER" id="PTHR16228:SF7">
    <property type="entry name" value="SLC41A_MGTE INTEGRAL MEMBRANE DOMAIN-CONTAINING PROTEIN"/>
    <property type="match status" value="1"/>
</dbReference>
<feature type="domain" description="SLC41A/MgtE integral membrane" evidence="10">
    <location>
        <begin position="56"/>
        <end position="186"/>
    </location>
</feature>
<keyword evidence="6 9" id="KW-1133">Transmembrane helix</keyword>